<feature type="signal peptide" evidence="1">
    <location>
        <begin position="1"/>
        <end position="24"/>
    </location>
</feature>
<sequence>MTLIPVKLISTTAALACLAGAAFAQSNSEICAKAAQVNPNEEVSTDDCHCSLAQMETTLSPELKEAATLAMISEKSKESEIMFEAMQSMKPGEFTSQIGAYLKALETECEIDITQ</sequence>
<organism evidence="2 3">
    <name type="scientific">Amylibacter marinus</name>
    <dbReference type="NCBI Taxonomy" id="1475483"/>
    <lineage>
        <taxon>Bacteria</taxon>
        <taxon>Pseudomonadati</taxon>
        <taxon>Pseudomonadota</taxon>
        <taxon>Alphaproteobacteria</taxon>
        <taxon>Rhodobacterales</taxon>
        <taxon>Paracoccaceae</taxon>
        <taxon>Amylibacter</taxon>
    </lineage>
</organism>
<proteinExistence type="predicted"/>
<feature type="chain" id="PRO_5045945572" evidence="1">
    <location>
        <begin position="25"/>
        <end position="115"/>
    </location>
</feature>
<gene>
    <name evidence="2" type="ORF">GCM10007939_01910</name>
</gene>
<keyword evidence="3" id="KW-1185">Reference proteome</keyword>
<name>A0ABQ5VR69_9RHOB</name>
<evidence type="ECO:0000256" key="1">
    <source>
        <dbReference type="SAM" id="SignalP"/>
    </source>
</evidence>
<evidence type="ECO:0000313" key="3">
    <source>
        <dbReference type="Proteomes" id="UP001156694"/>
    </source>
</evidence>
<dbReference type="Proteomes" id="UP001156694">
    <property type="component" value="Unassembled WGS sequence"/>
</dbReference>
<dbReference type="RefSeq" id="WP_284375291.1">
    <property type="nucleotide sequence ID" value="NZ_BSNN01000002.1"/>
</dbReference>
<evidence type="ECO:0000313" key="2">
    <source>
        <dbReference type="EMBL" id="GLQ33908.1"/>
    </source>
</evidence>
<comment type="caution">
    <text evidence="2">The sequence shown here is derived from an EMBL/GenBank/DDBJ whole genome shotgun (WGS) entry which is preliminary data.</text>
</comment>
<keyword evidence="1" id="KW-0732">Signal</keyword>
<accession>A0ABQ5VR69</accession>
<dbReference type="EMBL" id="BSNN01000002">
    <property type="protein sequence ID" value="GLQ33908.1"/>
    <property type="molecule type" value="Genomic_DNA"/>
</dbReference>
<reference evidence="3" key="1">
    <citation type="journal article" date="2019" name="Int. J. Syst. Evol. Microbiol.">
        <title>The Global Catalogue of Microorganisms (GCM) 10K type strain sequencing project: providing services to taxonomists for standard genome sequencing and annotation.</title>
        <authorList>
            <consortium name="The Broad Institute Genomics Platform"/>
            <consortium name="The Broad Institute Genome Sequencing Center for Infectious Disease"/>
            <person name="Wu L."/>
            <person name="Ma J."/>
        </authorList>
    </citation>
    <scope>NUCLEOTIDE SEQUENCE [LARGE SCALE GENOMIC DNA]</scope>
    <source>
        <strain evidence="3">NBRC 110140</strain>
    </source>
</reference>
<protein>
    <submittedName>
        <fullName evidence="2">Uncharacterized protein</fullName>
    </submittedName>
</protein>